<organism evidence="3 4">
    <name type="scientific">Serendipita indica (strain DSM 11827)</name>
    <name type="common">Root endophyte fungus</name>
    <name type="synonym">Piriformospora indica</name>
    <dbReference type="NCBI Taxonomy" id="1109443"/>
    <lineage>
        <taxon>Eukaryota</taxon>
        <taxon>Fungi</taxon>
        <taxon>Dikarya</taxon>
        <taxon>Basidiomycota</taxon>
        <taxon>Agaricomycotina</taxon>
        <taxon>Agaricomycetes</taxon>
        <taxon>Sebacinales</taxon>
        <taxon>Serendipitaceae</taxon>
        <taxon>Serendipita</taxon>
    </lineage>
</organism>
<proteinExistence type="predicted"/>
<protein>
    <recommendedName>
        <fullName evidence="2">MAT1 centre domain-containing protein</fullName>
    </recommendedName>
</protein>
<feature type="domain" description="MAT1 centre" evidence="2">
    <location>
        <begin position="5"/>
        <end position="79"/>
    </location>
</feature>
<dbReference type="Proteomes" id="UP000007148">
    <property type="component" value="Unassembled WGS sequence"/>
</dbReference>
<reference evidence="3 4" key="1">
    <citation type="journal article" date="2011" name="PLoS Pathog.">
        <title>Endophytic Life Strategies Decoded by Genome and Transcriptome Analyses of the Mutualistic Root Symbiont Piriformospora indica.</title>
        <authorList>
            <person name="Zuccaro A."/>
            <person name="Lahrmann U."/>
            <person name="Guldener U."/>
            <person name="Langen G."/>
            <person name="Pfiffi S."/>
            <person name="Biedenkopf D."/>
            <person name="Wong P."/>
            <person name="Samans B."/>
            <person name="Grimm C."/>
            <person name="Basiewicz M."/>
            <person name="Murat C."/>
            <person name="Martin F."/>
            <person name="Kogel K.H."/>
        </authorList>
    </citation>
    <scope>NUCLEOTIDE SEQUENCE [LARGE SCALE GENOMIC DNA]</scope>
    <source>
        <strain evidence="3 4">DSM 11827</strain>
    </source>
</reference>
<comment type="caution">
    <text evidence="3">The sequence shown here is derived from an EMBL/GenBank/DDBJ whole genome shotgun (WGS) entry which is preliminary data.</text>
</comment>
<gene>
    <name evidence="3" type="ORF">PIIN_11724</name>
</gene>
<dbReference type="AlphaFoldDB" id="G4T7A4"/>
<evidence type="ECO:0000313" key="4">
    <source>
        <dbReference type="Proteomes" id="UP000007148"/>
    </source>
</evidence>
<dbReference type="OrthoDB" id="5963at2759"/>
<dbReference type="InterPro" id="IPR015877">
    <property type="entry name" value="MAT1_centre"/>
</dbReference>
<accession>G4T7A4</accession>
<dbReference type="STRING" id="1109443.G4T7A4"/>
<sequence length="165" mass="19056">MLTAQEEEEREREERQRRAEEIRREEENERAERTKASHKILEELARGNADARKVVAQSRAEAAKRAEQRAAAAKAASMATLSNLKRKNELAIPDPPHKPLIDDWYAYEDKYVLRREYQDGVMDHISEDVLRQMRIGGYRVEDAWDRAIRYAVAGLESQPLVGLPS</sequence>
<evidence type="ECO:0000256" key="1">
    <source>
        <dbReference type="SAM" id="MobiDB-lite"/>
    </source>
</evidence>
<dbReference type="eggNOG" id="KOG3800">
    <property type="taxonomic scope" value="Eukaryota"/>
</dbReference>
<feature type="compositionally biased region" description="Basic and acidic residues" evidence="1">
    <location>
        <begin position="12"/>
        <end position="38"/>
    </location>
</feature>
<feature type="region of interest" description="Disordered" evidence="1">
    <location>
        <begin position="1"/>
        <end position="38"/>
    </location>
</feature>
<dbReference type="InParanoid" id="G4T7A4"/>
<evidence type="ECO:0000313" key="3">
    <source>
        <dbReference type="EMBL" id="CCA67143.1"/>
    </source>
</evidence>
<dbReference type="Pfam" id="PF06391">
    <property type="entry name" value="MAT1"/>
    <property type="match status" value="1"/>
</dbReference>
<feature type="compositionally biased region" description="Acidic residues" evidence="1">
    <location>
        <begin position="1"/>
        <end position="11"/>
    </location>
</feature>
<evidence type="ECO:0000259" key="2">
    <source>
        <dbReference type="Pfam" id="PF06391"/>
    </source>
</evidence>
<keyword evidence="4" id="KW-1185">Reference proteome</keyword>
<dbReference type="EMBL" id="CAFZ01000010">
    <property type="protein sequence ID" value="CCA67143.1"/>
    <property type="molecule type" value="Genomic_DNA"/>
</dbReference>
<name>G4T7A4_SERID</name>
<dbReference type="HOGENOM" id="CLU_1611433_0_0_1"/>